<dbReference type="InterPro" id="IPR002725">
    <property type="entry name" value="YgjP-like_metallopeptidase"/>
</dbReference>
<dbReference type="Proteomes" id="UP000488506">
    <property type="component" value="Unassembled WGS sequence"/>
</dbReference>
<dbReference type="CDD" id="cd07344">
    <property type="entry name" value="M48_yhfN_like"/>
    <property type="match status" value="1"/>
</dbReference>
<reference evidence="2 3" key="1">
    <citation type="submission" date="2019-12" db="EMBL/GenBank/DDBJ databases">
        <authorList>
            <person name="Wolfe R."/>
            <person name="Danczak R."/>
            <person name="Wilkins M."/>
        </authorList>
    </citation>
    <scope>NUCLEOTIDE SEQUENCE [LARGE SCALE GENOMIC DNA]</scope>
    <source>
        <strain evidence="2">X2_MaxBin.013</strain>
    </source>
</reference>
<dbReference type="PANTHER" id="PTHR30399">
    <property type="entry name" value="UNCHARACTERIZED PROTEIN YGJP"/>
    <property type="match status" value="1"/>
</dbReference>
<sequence>MIIIRSKRKSLTLQIAPDSSIIVRAPEKIPEEIIHQAIQKKLPWIIKKQKLARERFVPVVKREFASGETFLYLGELYKLQVFLDANDPLVFNGMEFKLSGRYLLNAKKIFEKWYRKQTKEIINNRAKLYAEMAGLKYARISITGAKSRWGSCSFKGNLNFSWKLIMAPQRVVDYVVIHELVHLSERNHSRRFWDKVSVFMPDYKNCRKWLKDNGGKLYL</sequence>
<feature type="domain" description="YgjP-like metallopeptidase" evidence="1">
    <location>
        <begin position="9"/>
        <end position="212"/>
    </location>
</feature>
<accession>A0A833L1G2</accession>
<gene>
    <name evidence="2" type="ORF">FD145_688</name>
</gene>
<organism evidence="2 3">
    <name type="scientific">Candidatus Saganbacteria bacterium</name>
    <dbReference type="NCBI Taxonomy" id="2575572"/>
    <lineage>
        <taxon>Bacteria</taxon>
        <taxon>Bacillati</taxon>
        <taxon>Saganbacteria</taxon>
    </lineage>
</organism>
<dbReference type="EMBL" id="WPAF01000008">
    <property type="protein sequence ID" value="KAF0134463.1"/>
    <property type="molecule type" value="Genomic_DNA"/>
</dbReference>
<evidence type="ECO:0000313" key="2">
    <source>
        <dbReference type="EMBL" id="KAF0134463.1"/>
    </source>
</evidence>
<proteinExistence type="predicted"/>
<name>A0A833L1G2_UNCSA</name>
<comment type="caution">
    <text evidence="2">The sequence shown here is derived from an EMBL/GenBank/DDBJ whole genome shotgun (WGS) entry which is preliminary data.</text>
</comment>
<protein>
    <recommendedName>
        <fullName evidence="1">YgjP-like metallopeptidase domain-containing protein</fullName>
    </recommendedName>
</protein>
<dbReference type="InterPro" id="IPR053136">
    <property type="entry name" value="UTP_pyrophosphatase-like"/>
</dbReference>
<dbReference type="Gene3D" id="3.30.2010.10">
    <property type="entry name" value="Metalloproteases ('zincins'), catalytic domain"/>
    <property type="match status" value="1"/>
</dbReference>
<evidence type="ECO:0000259" key="1">
    <source>
        <dbReference type="Pfam" id="PF01863"/>
    </source>
</evidence>
<dbReference type="AlphaFoldDB" id="A0A833L1G2"/>
<dbReference type="PANTHER" id="PTHR30399:SF1">
    <property type="entry name" value="UTP PYROPHOSPHATASE"/>
    <property type="match status" value="1"/>
</dbReference>
<dbReference type="Pfam" id="PF01863">
    <property type="entry name" value="YgjP-like"/>
    <property type="match status" value="1"/>
</dbReference>
<evidence type="ECO:0000313" key="3">
    <source>
        <dbReference type="Proteomes" id="UP000488506"/>
    </source>
</evidence>